<dbReference type="KEGG" id="psoj:PHYSODRAFT_354942"/>
<dbReference type="RefSeq" id="XP_009530598.1">
    <property type="nucleotide sequence ID" value="XM_009532303.1"/>
</dbReference>
<keyword evidence="4" id="KW-1185">Reference proteome</keyword>
<dbReference type="InParanoid" id="G4ZTJ1"/>
<protein>
    <submittedName>
        <fullName evidence="2">Uncharacterized protein</fullName>
    </submittedName>
</protein>
<dbReference type="AlphaFoldDB" id="G4ZTJ1"/>
<dbReference type="KEGG" id="psoj:PHYSODRAFT_354943"/>
<evidence type="ECO:0000256" key="1">
    <source>
        <dbReference type="SAM" id="MobiDB-lite"/>
    </source>
</evidence>
<feature type="compositionally biased region" description="Low complexity" evidence="1">
    <location>
        <begin position="54"/>
        <end position="65"/>
    </location>
</feature>
<proteinExistence type="predicted"/>
<gene>
    <name evidence="2" type="ORF">PHYSODRAFT_354942</name>
    <name evidence="3" type="ORF">PHYSODRAFT_354943</name>
</gene>
<dbReference type="Proteomes" id="UP000002640">
    <property type="component" value="Unassembled WGS sequence"/>
</dbReference>
<feature type="region of interest" description="Disordered" evidence="1">
    <location>
        <begin position="38"/>
        <end position="82"/>
    </location>
</feature>
<dbReference type="GeneID" id="20649744"/>
<sequence length="82" mass="8479">MYRGYPGSLRGRHSGTAAVRIRARPGMPSASVCASTATSEAVLASTPPSPPWATSPSGLLRRPAAATPPSPPTSWMVRLPIP</sequence>
<dbReference type="RefSeq" id="XP_009530599.1">
    <property type="nucleotide sequence ID" value="XM_009532304.1"/>
</dbReference>
<evidence type="ECO:0000313" key="4">
    <source>
        <dbReference type="Proteomes" id="UP000002640"/>
    </source>
</evidence>
<organism evidence="4">
    <name type="scientific">Phytophthora sojae (strain P6497)</name>
    <name type="common">Soybean stem and root rot agent</name>
    <name type="synonym">Phytophthora megasperma f. sp. glycines</name>
    <dbReference type="NCBI Taxonomy" id="1094619"/>
    <lineage>
        <taxon>Eukaryota</taxon>
        <taxon>Sar</taxon>
        <taxon>Stramenopiles</taxon>
        <taxon>Oomycota</taxon>
        <taxon>Peronosporomycetes</taxon>
        <taxon>Peronosporales</taxon>
        <taxon>Peronosporaceae</taxon>
        <taxon>Phytophthora</taxon>
    </lineage>
</organism>
<dbReference type="GeneID" id="20649745"/>
<reference evidence="2" key="2">
    <citation type="submission" date="2011-09" db="EMBL/GenBank/DDBJ databases">
        <authorList>
            <consortium name="US DOE Joint Genome Institute (JGI-PGF)"/>
            <person name="Aerts A."/>
            <person name="Grimwood J."/>
            <person name="Schmutz J."/>
            <person name="Lucas S."/>
            <person name="Hammon N."/>
            <person name="Glavina del Rio T."/>
            <person name="Dalin E."/>
            <person name="Tice H."/>
            <person name="Pitluck S."/>
            <person name="Dehal P."/>
            <person name="Chapman J."/>
            <person name="Putman N.H."/>
            <person name="Salamov A.A."/>
            <person name="Terry A."/>
            <person name="Rokhsar D.S."/>
            <person name="Boore J.L."/>
            <person name="Tripathy S."/>
            <person name="Tyler B.M."/>
            <person name="Grigoriev I.V."/>
        </authorList>
    </citation>
    <scope>NUCLEOTIDE SEQUENCE</scope>
    <source>
        <strain evidence="2">P6497</strain>
    </source>
</reference>
<reference evidence="2 4" key="1">
    <citation type="journal article" date="2006" name="Science">
        <title>Phytophthora genome sequences uncover evolutionary origins and mechanisms of pathogenesis.</title>
        <authorList>
            <person name="Tyler B.M."/>
            <person name="Tripathy S."/>
            <person name="Zhang X."/>
            <person name="Dehal P."/>
            <person name="Jiang R.H."/>
            <person name="Aerts A."/>
            <person name="Arredondo F.D."/>
            <person name="Baxter L."/>
            <person name="Bensasson D."/>
            <person name="Beynon J.L."/>
            <person name="Chapman J."/>
            <person name="Damasceno C.M."/>
            <person name="Dorrance A.E."/>
            <person name="Dou D."/>
            <person name="Dickerman A.W."/>
            <person name="Dubchak I.L."/>
            <person name="Garbelotto M."/>
            <person name="Gijzen M."/>
            <person name="Gordon S.G."/>
            <person name="Govers F."/>
            <person name="Grunwald N.J."/>
            <person name="Huang W."/>
            <person name="Ivors K.L."/>
            <person name="Jones R.W."/>
            <person name="Kamoun S."/>
            <person name="Krampis K."/>
            <person name="Lamour K.H."/>
            <person name="Lee M.K."/>
            <person name="McDonald W.H."/>
            <person name="Medina M."/>
            <person name="Meijer H.J."/>
            <person name="Nordberg E.K."/>
            <person name="Maclean D.J."/>
            <person name="Ospina-Giraldo M.D."/>
            <person name="Morris P.F."/>
            <person name="Phuntumart V."/>
            <person name="Putnam N.H."/>
            <person name="Rash S."/>
            <person name="Rose J.K."/>
            <person name="Sakihama Y."/>
            <person name="Salamov A.A."/>
            <person name="Savidor A."/>
            <person name="Scheuring C.F."/>
            <person name="Smith B.M."/>
            <person name="Sobral B.W."/>
            <person name="Terry A."/>
            <person name="Torto-Alalibo T.A."/>
            <person name="Win J."/>
            <person name="Xu Z."/>
            <person name="Zhang H."/>
            <person name="Grigoriev I.V."/>
            <person name="Rokhsar D.S."/>
            <person name="Boore J.L."/>
        </authorList>
    </citation>
    <scope>NUCLEOTIDE SEQUENCE [LARGE SCALE GENOMIC DNA]</scope>
    <source>
        <strain evidence="2 4">P6497</strain>
    </source>
</reference>
<dbReference type="EMBL" id="JH159156">
    <property type="protein sequence ID" value="EGZ13169.1"/>
    <property type="molecule type" value="Genomic_DNA"/>
</dbReference>
<accession>G4ZTJ1</accession>
<name>G4ZTJ1_PHYSP</name>
<evidence type="ECO:0000313" key="2">
    <source>
        <dbReference type="EMBL" id="EGZ13169.1"/>
    </source>
</evidence>
<dbReference type="EMBL" id="JH159156">
    <property type="protein sequence ID" value="EGZ13170.1"/>
    <property type="molecule type" value="Genomic_DNA"/>
</dbReference>
<evidence type="ECO:0000313" key="3">
    <source>
        <dbReference type="EMBL" id="EGZ13170.1"/>
    </source>
</evidence>